<dbReference type="NCBIfam" id="NF005638">
    <property type="entry name" value="PRK07399.1"/>
    <property type="match status" value="1"/>
</dbReference>
<dbReference type="PANTHER" id="PTHR11669">
    <property type="entry name" value="REPLICATION FACTOR C / DNA POLYMERASE III GAMMA-TAU SUBUNIT"/>
    <property type="match status" value="1"/>
</dbReference>
<evidence type="ECO:0000313" key="2">
    <source>
        <dbReference type="Proteomes" id="UP000184550"/>
    </source>
</evidence>
<dbReference type="InterPro" id="IPR027417">
    <property type="entry name" value="P-loop_NTPase"/>
</dbReference>
<dbReference type="RefSeq" id="WP_083621809.1">
    <property type="nucleotide sequence ID" value="NZ_LR734869.1"/>
</dbReference>
<organism evidence="1 2">
    <name type="scientific">Planktothrix serta PCC 8927</name>
    <dbReference type="NCBI Taxonomy" id="671068"/>
    <lineage>
        <taxon>Bacteria</taxon>
        <taxon>Bacillati</taxon>
        <taxon>Cyanobacteriota</taxon>
        <taxon>Cyanophyceae</taxon>
        <taxon>Oscillatoriophycideae</taxon>
        <taxon>Oscillatoriales</taxon>
        <taxon>Microcoleaceae</taxon>
        <taxon>Planktothrix</taxon>
    </lineage>
</organism>
<comment type="caution">
    <text evidence="1">The sequence shown here is derived from an EMBL/GenBank/DDBJ whole genome shotgun (WGS) entry which is preliminary data.</text>
</comment>
<name>A0A7Z9BUF1_9CYAN</name>
<dbReference type="AlphaFoldDB" id="A0A7Z9BUF1"/>
<accession>A0A7Z9BUF1</accession>
<dbReference type="GO" id="GO:0008408">
    <property type="term" value="F:3'-5' exonuclease activity"/>
    <property type="evidence" value="ECO:0007669"/>
    <property type="project" value="InterPro"/>
</dbReference>
<keyword evidence="2" id="KW-1185">Reference proteome</keyword>
<dbReference type="GO" id="GO:0003887">
    <property type="term" value="F:DNA-directed DNA polymerase activity"/>
    <property type="evidence" value="ECO:0007669"/>
    <property type="project" value="UniProtKB-EC"/>
</dbReference>
<gene>
    <name evidence="1" type="ORF">PL8927_600313</name>
</gene>
<dbReference type="EMBL" id="CZCU02000136">
    <property type="protein sequence ID" value="VXD18223.1"/>
    <property type="molecule type" value="Genomic_DNA"/>
</dbReference>
<dbReference type="SUPFAM" id="SSF52540">
    <property type="entry name" value="P-loop containing nucleoside triphosphate hydrolases"/>
    <property type="match status" value="1"/>
</dbReference>
<reference evidence="1" key="1">
    <citation type="submission" date="2019-10" db="EMBL/GenBank/DDBJ databases">
        <authorList>
            <consortium name="Genoscope - CEA"/>
            <person name="William W."/>
        </authorList>
    </citation>
    <scope>NUCLEOTIDE SEQUENCE [LARGE SCALE GENOMIC DNA]</scope>
    <source>
        <strain evidence="1">BBR_PRJEB10992</strain>
    </source>
</reference>
<dbReference type="InterPro" id="IPR004622">
    <property type="entry name" value="DNA_pol_HolB"/>
</dbReference>
<dbReference type="PANTHER" id="PTHR11669:SF8">
    <property type="entry name" value="DNA POLYMERASE III SUBUNIT DELTA"/>
    <property type="match status" value="1"/>
</dbReference>
<dbReference type="NCBIfam" id="TIGR00678">
    <property type="entry name" value="holB"/>
    <property type="match status" value="1"/>
</dbReference>
<dbReference type="InterPro" id="IPR050238">
    <property type="entry name" value="DNA_Rep/Repair_Clamp_Loader"/>
</dbReference>
<proteinExistence type="predicted"/>
<dbReference type="Proteomes" id="UP000184550">
    <property type="component" value="Unassembled WGS sequence"/>
</dbReference>
<dbReference type="Gene3D" id="3.40.50.300">
    <property type="entry name" value="P-loop containing nucleotide triphosphate hydrolases"/>
    <property type="match status" value="1"/>
</dbReference>
<protein>
    <submittedName>
        <fullName evidence="1">DNA polymerase III subunit delta</fullName>
        <ecNumber evidence="1">2.7.7.7</ecNumber>
    </submittedName>
</protein>
<keyword evidence="1" id="KW-0548">Nucleotidyltransferase</keyword>
<dbReference type="OrthoDB" id="9810148at2"/>
<dbReference type="EC" id="2.7.7.7" evidence="1"/>
<dbReference type="GO" id="GO:0006261">
    <property type="term" value="P:DNA-templated DNA replication"/>
    <property type="evidence" value="ECO:0007669"/>
    <property type="project" value="TreeGrafter"/>
</dbReference>
<evidence type="ECO:0000313" key="1">
    <source>
        <dbReference type="EMBL" id="VXD18223.1"/>
    </source>
</evidence>
<keyword evidence="1" id="KW-0808">Transferase</keyword>
<dbReference type="Pfam" id="PF13177">
    <property type="entry name" value="DNA_pol3_delta2"/>
    <property type="match status" value="1"/>
</dbReference>
<sequence length="321" mass="36340">MNAFFDRLIEQQPAIELLTQVVAQNRIAPAYLFAGVDGIGRTLTANCFIEFLFCQNSIKQVNQKQIHSRIQQKNHPDILWVEPTYLHQGKRLSAKEAAEAGVKRKAPPQIRIEQIREISQFLSRPPLEASRLIVVVEHAESMAESAANGLLKTLEEPGKATIILIAPGIDALLPTLVSRCAKIPFYRLTDAGMKQVLQQQNYTDILSHAEILAMAQGSPGQAIALMQQLQTIPVELLNKVKQPPPNLRSALELAKEISQTLDSEAQLWLVDYLQHCDWQNQQKTGIIDDRFLKQLEKTRQYLLNYVQPRLTWECTLMSKFL</sequence>